<reference evidence="1 2" key="1">
    <citation type="journal article" date="2024" name="G3 (Bethesda)">
        <title>Genome assembly of Hibiscus sabdariffa L. provides insights into metabolisms of medicinal natural products.</title>
        <authorList>
            <person name="Kim T."/>
        </authorList>
    </citation>
    <scope>NUCLEOTIDE SEQUENCE [LARGE SCALE GENOMIC DNA]</scope>
    <source>
        <strain evidence="1">TK-2024</strain>
        <tissue evidence="1">Old leaves</tissue>
    </source>
</reference>
<evidence type="ECO:0000313" key="1">
    <source>
        <dbReference type="EMBL" id="KAK9006060.1"/>
    </source>
</evidence>
<protein>
    <submittedName>
        <fullName evidence="1">Uncharacterized protein</fullName>
    </submittedName>
</protein>
<sequence length="705" mass="79935">MKDEFVQRIHHEAQSVGGYDVYQSLMLSKIMGTIRSRRAFKCATALLQGETGLKVDINAVFPYYGVPLLHAVLDSDLDPEFTDLLLRCGARTDLRSEGCLPLDSVIERLRYWLGINAHVYKDCSFPLLHYRSKARHLECVRLLFRATKEVEKVIYCYVMEGKVIGIAALLAVAREEVTSPSLFKGLCDPALNGSMSLRQLVLSEIVSLMASQITLVSTSDELNNKLETMMSMLRMIEVFERVGDKIELYRRYLTKCFEEFWAAQMACILISEGLAEYEDFGLKSDDGSSGAFFVSVFKENYFSEIFEWNLYGGMQLEGGTTKIYKHDVDPMWVPRLPNQSPTLEVIPILNNEDDVKGSLPLKVSLEKLCDHPYLNDWTHKKSIFKLVCILCLPQLKESLESIRLVACKTEIETIGCDLARKGKLIELASLLMMAPEKLIITTSPGSNDLHSNVIRRCITSDLQASLDVEVRLMGRSNNRKLVEKCKDEKEMKLSALLVLEVFERAGNSINQYLQSDTYNDHRRSRLEIVREIQNLLEKAGFALKSRDTDLNDIKWYGSRFSPTLDPVDHTSFPLEFRPDVFSVAEFDSLEILDLSRLAMLFLVSAHENVDFSNLWNFDILCRLLFGKKHLPGMHRGLSRTPSVQGLAAGSRTFHTIVQGNRKCCGPRVSTPKPNALKPAIQNVSRRRIGWFLSLGADISKFVKHL</sequence>
<name>A0ABR2QZG3_9ROSI</name>
<evidence type="ECO:0000313" key="2">
    <source>
        <dbReference type="Proteomes" id="UP001396334"/>
    </source>
</evidence>
<gene>
    <name evidence="1" type="ORF">V6N11_035111</name>
</gene>
<organism evidence="1 2">
    <name type="scientific">Hibiscus sabdariffa</name>
    <name type="common">roselle</name>
    <dbReference type="NCBI Taxonomy" id="183260"/>
    <lineage>
        <taxon>Eukaryota</taxon>
        <taxon>Viridiplantae</taxon>
        <taxon>Streptophyta</taxon>
        <taxon>Embryophyta</taxon>
        <taxon>Tracheophyta</taxon>
        <taxon>Spermatophyta</taxon>
        <taxon>Magnoliopsida</taxon>
        <taxon>eudicotyledons</taxon>
        <taxon>Gunneridae</taxon>
        <taxon>Pentapetalae</taxon>
        <taxon>rosids</taxon>
        <taxon>malvids</taxon>
        <taxon>Malvales</taxon>
        <taxon>Malvaceae</taxon>
        <taxon>Malvoideae</taxon>
        <taxon>Hibiscus</taxon>
    </lineage>
</organism>
<comment type="caution">
    <text evidence="1">The sequence shown here is derived from an EMBL/GenBank/DDBJ whole genome shotgun (WGS) entry which is preliminary data.</text>
</comment>
<dbReference type="Proteomes" id="UP001396334">
    <property type="component" value="Unassembled WGS sequence"/>
</dbReference>
<accession>A0ABR2QZG3</accession>
<proteinExistence type="predicted"/>
<keyword evidence="2" id="KW-1185">Reference proteome</keyword>
<dbReference type="EMBL" id="JBBPBN010000029">
    <property type="protein sequence ID" value="KAK9006060.1"/>
    <property type="molecule type" value="Genomic_DNA"/>
</dbReference>